<keyword evidence="5" id="KW-0238">DNA-binding</keyword>
<proteinExistence type="predicted"/>
<evidence type="ECO:0000313" key="9">
    <source>
        <dbReference type="Proteomes" id="UP000324800"/>
    </source>
</evidence>
<name>A0A5J4W4V8_9EUKA</name>
<dbReference type="GO" id="GO:0005634">
    <property type="term" value="C:nucleus"/>
    <property type="evidence" value="ECO:0007669"/>
    <property type="project" value="TreeGrafter"/>
</dbReference>
<dbReference type="GO" id="GO:0016787">
    <property type="term" value="F:hydrolase activity"/>
    <property type="evidence" value="ECO:0007669"/>
    <property type="project" value="UniProtKB-UniRule"/>
</dbReference>
<evidence type="ECO:0000256" key="2">
    <source>
        <dbReference type="ARBA" id="ARBA00022801"/>
    </source>
</evidence>
<dbReference type="PANTHER" id="PTHR11070:SF2">
    <property type="entry name" value="ATP-DEPENDENT DNA HELICASE SRS2"/>
    <property type="match status" value="1"/>
</dbReference>
<dbReference type="InterPro" id="IPR027417">
    <property type="entry name" value="P-loop_NTPase"/>
</dbReference>
<dbReference type="InterPro" id="IPR013986">
    <property type="entry name" value="DExx_box_DNA_helicase_dom_sf"/>
</dbReference>
<dbReference type="InterPro" id="IPR000212">
    <property type="entry name" value="DNA_helicase_UvrD/REP"/>
</dbReference>
<evidence type="ECO:0000256" key="6">
    <source>
        <dbReference type="PROSITE-ProRule" id="PRU00560"/>
    </source>
</evidence>
<dbReference type="Pfam" id="PF00580">
    <property type="entry name" value="UvrD-helicase"/>
    <property type="match status" value="2"/>
</dbReference>
<evidence type="ECO:0000313" key="8">
    <source>
        <dbReference type="EMBL" id="KAA6389961.1"/>
    </source>
</evidence>
<evidence type="ECO:0000259" key="7">
    <source>
        <dbReference type="PROSITE" id="PS51198"/>
    </source>
</evidence>
<keyword evidence="4 6" id="KW-0067">ATP-binding</keyword>
<sequence>MSVMADVERPLIIFAAAGSGKTKTMCCRIAYLLSFNSPQSILAITFSSQAAQNLRIQLSKMIAGRSAINFPIIKTFHSFALGIILRNWRSYGNTQQLGVVDRHKQREIIKDCALAWRAVNSLNRTKIENESLKQDNEDWSDDDSPKIKQQNKCVLTVIGDDDQSIYSFRGASYRIFDLFRRDFPKVKKNIYASKDKDVGVPAEIMLVDNAEDEVCAVCAKISSLISNGTNPSDIAVLSRVRKNILGPFAQRIKQMGIPSIISESK</sequence>
<dbReference type="SUPFAM" id="SSF52540">
    <property type="entry name" value="P-loop containing nucleoside triphosphate hydrolases"/>
    <property type="match status" value="1"/>
</dbReference>
<evidence type="ECO:0000256" key="1">
    <source>
        <dbReference type="ARBA" id="ARBA00022741"/>
    </source>
</evidence>
<dbReference type="GO" id="GO:0000725">
    <property type="term" value="P:recombinational repair"/>
    <property type="evidence" value="ECO:0007669"/>
    <property type="project" value="TreeGrafter"/>
</dbReference>
<dbReference type="Gene3D" id="3.40.50.300">
    <property type="entry name" value="P-loop containing nucleotide triphosphate hydrolases"/>
    <property type="match status" value="3"/>
</dbReference>
<keyword evidence="3 6" id="KW-0347">Helicase</keyword>
<evidence type="ECO:0000256" key="3">
    <source>
        <dbReference type="ARBA" id="ARBA00022806"/>
    </source>
</evidence>
<dbReference type="OrthoDB" id="1470711at2759"/>
<dbReference type="GO" id="GO:0005524">
    <property type="term" value="F:ATP binding"/>
    <property type="evidence" value="ECO:0007669"/>
    <property type="project" value="UniProtKB-UniRule"/>
</dbReference>
<dbReference type="GO" id="GO:0043138">
    <property type="term" value="F:3'-5' DNA helicase activity"/>
    <property type="evidence" value="ECO:0007669"/>
    <property type="project" value="TreeGrafter"/>
</dbReference>
<protein>
    <recommendedName>
        <fullName evidence="7">UvrD-like helicase ATP-binding domain-containing protein</fullName>
    </recommendedName>
</protein>
<feature type="binding site" evidence="6">
    <location>
        <begin position="15"/>
        <end position="22"/>
    </location>
    <ligand>
        <name>ATP</name>
        <dbReference type="ChEBI" id="CHEBI:30616"/>
    </ligand>
</feature>
<feature type="domain" description="UvrD-like helicase ATP-binding" evidence="7">
    <location>
        <begin position="1"/>
        <end position="265"/>
    </location>
</feature>
<accession>A0A5J4W4V8</accession>
<evidence type="ECO:0000256" key="4">
    <source>
        <dbReference type="ARBA" id="ARBA00022840"/>
    </source>
</evidence>
<keyword evidence="1 6" id="KW-0547">Nucleotide-binding</keyword>
<dbReference type="PROSITE" id="PS51198">
    <property type="entry name" value="UVRD_HELICASE_ATP_BIND"/>
    <property type="match status" value="1"/>
</dbReference>
<dbReference type="InterPro" id="IPR014016">
    <property type="entry name" value="UvrD-like_ATP-bd"/>
</dbReference>
<dbReference type="EMBL" id="SNRW01003396">
    <property type="protein sequence ID" value="KAA6389961.1"/>
    <property type="molecule type" value="Genomic_DNA"/>
</dbReference>
<comment type="caution">
    <text evidence="8">The sequence shown here is derived from an EMBL/GenBank/DDBJ whole genome shotgun (WGS) entry which is preliminary data.</text>
</comment>
<dbReference type="AlphaFoldDB" id="A0A5J4W4V8"/>
<organism evidence="8 9">
    <name type="scientific">Streblomastix strix</name>
    <dbReference type="NCBI Taxonomy" id="222440"/>
    <lineage>
        <taxon>Eukaryota</taxon>
        <taxon>Metamonada</taxon>
        <taxon>Preaxostyla</taxon>
        <taxon>Oxymonadida</taxon>
        <taxon>Streblomastigidae</taxon>
        <taxon>Streblomastix</taxon>
    </lineage>
</organism>
<dbReference type="Gene3D" id="1.10.10.160">
    <property type="match status" value="1"/>
</dbReference>
<dbReference type="GO" id="GO:0003677">
    <property type="term" value="F:DNA binding"/>
    <property type="evidence" value="ECO:0007669"/>
    <property type="project" value="UniProtKB-KW"/>
</dbReference>
<gene>
    <name evidence="8" type="ORF">EZS28_014512</name>
</gene>
<dbReference type="CDD" id="cd17932">
    <property type="entry name" value="DEXQc_UvrD"/>
    <property type="match status" value="1"/>
</dbReference>
<reference evidence="8 9" key="1">
    <citation type="submission" date="2019-03" db="EMBL/GenBank/DDBJ databases">
        <title>Single cell metagenomics reveals metabolic interactions within the superorganism composed of flagellate Streblomastix strix and complex community of Bacteroidetes bacteria on its surface.</title>
        <authorList>
            <person name="Treitli S.C."/>
            <person name="Kolisko M."/>
            <person name="Husnik F."/>
            <person name="Keeling P."/>
            <person name="Hampl V."/>
        </authorList>
    </citation>
    <scope>NUCLEOTIDE SEQUENCE [LARGE SCALE GENOMIC DNA]</scope>
    <source>
        <strain evidence="8">ST1C</strain>
    </source>
</reference>
<evidence type="ECO:0000256" key="5">
    <source>
        <dbReference type="ARBA" id="ARBA00023125"/>
    </source>
</evidence>
<dbReference type="Proteomes" id="UP000324800">
    <property type="component" value="Unassembled WGS sequence"/>
</dbReference>
<dbReference type="PANTHER" id="PTHR11070">
    <property type="entry name" value="UVRD / RECB / PCRA DNA HELICASE FAMILY MEMBER"/>
    <property type="match status" value="1"/>
</dbReference>
<keyword evidence="2 6" id="KW-0378">Hydrolase</keyword>